<keyword evidence="2" id="KW-0378">Hydrolase</keyword>
<evidence type="ECO:0000256" key="2">
    <source>
        <dbReference type="ARBA" id="ARBA00022801"/>
    </source>
</evidence>
<keyword evidence="6" id="KW-0732">Signal</keyword>
<dbReference type="PANTHER" id="PTHR11567">
    <property type="entry name" value="ACID PHOSPHATASE-RELATED"/>
    <property type="match status" value="1"/>
</dbReference>
<organism evidence="7 8">
    <name type="scientific">Larinioides sclopetarius</name>
    <dbReference type="NCBI Taxonomy" id="280406"/>
    <lineage>
        <taxon>Eukaryota</taxon>
        <taxon>Metazoa</taxon>
        <taxon>Ecdysozoa</taxon>
        <taxon>Arthropoda</taxon>
        <taxon>Chelicerata</taxon>
        <taxon>Arachnida</taxon>
        <taxon>Araneae</taxon>
        <taxon>Araneomorphae</taxon>
        <taxon>Entelegynae</taxon>
        <taxon>Araneoidea</taxon>
        <taxon>Araneidae</taxon>
        <taxon>Larinioides</taxon>
    </lineage>
</organism>
<dbReference type="GO" id="GO:0016791">
    <property type="term" value="F:phosphatase activity"/>
    <property type="evidence" value="ECO:0007669"/>
    <property type="project" value="TreeGrafter"/>
</dbReference>
<gene>
    <name evidence="7" type="ORF">LARSCL_LOCUS17030</name>
</gene>
<dbReference type="Proteomes" id="UP001497382">
    <property type="component" value="Unassembled WGS sequence"/>
</dbReference>
<reference evidence="7 8" key="1">
    <citation type="submission" date="2024-04" db="EMBL/GenBank/DDBJ databases">
        <authorList>
            <person name="Rising A."/>
            <person name="Reimegard J."/>
            <person name="Sonavane S."/>
            <person name="Akerstrom W."/>
            <person name="Nylinder S."/>
            <person name="Hedman E."/>
            <person name="Kallberg Y."/>
        </authorList>
    </citation>
    <scope>NUCLEOTIDE SEQUENCE [LARGE SCALE GENOMIC DNA]</scope>
</reference>
<dbReference type="SUPFAM" id="SSF53254">
    <property type="entry name" value="Phosphoglycerate mutase-like"/>
    <property type="match status" value="1"/>
</dbReference>
<accession>A0AAV2B5E1</accession>
<evidence type="ECO:0000313" key="8">
    <source>
        <dbReference type="Proteomes" id="UP001497382"/>
    </source>
</evidence>
<comment type="catalytic activity">
    <reaction evidence="3">
        <text>3-O-[beta-D-GlcA-(1-&gt;3)-beta-D-Gal-(1-&gt;3)-beta-D-Gal-(1-&gt;4)-beta-D-2-O-P-Xyl]-L-seryl-[protein] + H2O = 3-O-(beta-D-GlcA-(1-&gt;3)-beta-D-Gal-(1-&gt;3)-beta-D-Gal-(1-&gt;4)-beta-D-Xyl)-L-seryl-[protein] + phosphate</text>
        <dbReference type="Rhea" id="RHEA:56512"/>
        <dbReference type="Rhea" id="RHEA-COMP:12573"/>
        <dbReference type="Rhea" id="RHEA-COMP:14559"/>
        <dbReference type="ChEBI" id="CHEBI:15377"/>
        <dbReference type="ChEBI" id="CHEBI:43474"/>
        <dbReference type="ChEBI" id="CHEBI:132093"/>
        <dbReference type="ChEBI" id="CHEBI:140495"/>
    </reaction>
</comment>
<evidence type="ECO:0000256" key="5">
    <source>
        <dbReference type="ARBA" id="ARBA00041499"/>
    </source>
</evidence>
<comment type="similarity">
    <text evidence="1">Belongs to the histidine acid phosphatase family.</text>
</comment>
<feature type="signal peptide" evidence="6">
    <location>
        <begin position="1"/>
        <end position="20"/>
    </location>
</feature>
<comment type="caution">
    <text evidence="7">The sequence shown here is derived from an EMBL/GenBank/DDBJ whole genome shotgun (WGS) entry which is preliminary data.</text>
</comment>
<evidence type="ECO:0000256" key="4">
    <source>
        <dbReference type="ARBA" id="ARBA00040357"/>
    </source>
</evidence>
<dbReference type="InterPro" id="IPR000560">
    <property type="entry name" value="His_Pase_clade-2"/>
</dbReference>
<proteinExistence type="inferred from homology"/>
<keyword evidence="8" id="KW-1185">Reference proteome</keyword>
<evidence type="ECO:0000313" key="7">
    <source>
        <dbReference type="EMBL" id="CAL1291337.1"/>
    </source>
</evidence>
<protein>
    <recommendedName>
        <fullName evidence="4">2-phosphoxylose phosphatase 1</fullName>
    </recommendedName>
    <alternativeName>
        <fullName evidence="5">Acid phosphatase-like protein 2</fullName>
    </alternativeName>
</protein>
<name>A0AAV2B5E1_9ARAC</name>
<dbReference type="InterPro" id="IPR050645">
    <property type="entry name" value="Histidine_acid_phosphatase"/>
</dbReference>
<dbReference type="InterPro" id="IPR029033">
    <property type="entry name" value="His_PPase_superfam"/>
</dbReference>
<dbReference type="Gene3D" id="3.40.50.1240">
    <property type="entry name" value="Phosphoglycerate mutase-like"/>
    <property type="match status" value="1"/>
</dbReference>
<feature type="chain" id="PRO_5043898125" description="2-phosphoxylose phosphatase 1" evidence="6">
    <location>
        <begin position="21"/>
        <end position="410"/>
    </location>
</feature>
<dbReference type="Pfam" id="PF00328">
    <property type="entry name" value="His_Phos_2"/>
    <property type="match status" value="1"/>
</dbReference>
<sequence length="410" mass="47437">MWKLFILIVLLCLFQDHVHTEDGVETSGKRELAYLQILTTNGFHAPLSLYPNDENSEDDWPEGMGLLPKLGKLQQYEMGKFLRKFYDHFITSDPGEVDAFSSFEDRSTISLISFLASLYAPTKEWQFMPGFRWQPIVLCYMEKKDIFFSYKDRCMTQIEERAKILGSWPMREHVRKDEFLYAYWSENSGILIEDQLDVALLYDTIDKEQRAGLKVPRWARTYLAEMKRISDYAYTWLYNSSTSLQLKVGPLIDLLTVRMRVKTMEENPDPNIVVSVYVTHDWNLAAVLSAMRLSNGLRPPPCATITFEMYKQDEEYTVRTLFFNSTNPEMGADQVPHPLVLDGCTEYCPLSNFVGFFEPVIPENHTILCGQKLKRLDSEDDEDDDPNANGETVLIPKYTDMKAMTSTLPM</sequence>
<dbReference type="PANTHER" id="PTHR11567:SF110">
    <property type="entry name" value="2-PHOSPHOXYLOSE PHOSPHATASE 1"/>
    <property type="match status" value="1"/>
</dbReference>
<dbReference type="AlphaFoldDB" id="A0AAV2B5E1"/>
<evidence type="ECO:0000256" key="6">
    <source>
        <dbReference type="SAM" id="SignalP"/>
    </source>
</evidence>
<evidence type="ECO:0000256" key="1">
    <source>
        <dbReference type="ARBA" id="ARBA00005375"/>
    </source>
</evidence>
<evidence type="ECO:0000256" key="3">
    <source>
        <dbReference type="ARBA" id="ARBA00036311"/>
    </source>
</evidence>
<dbReference type="EMBL" id="CAXIEN010000281">
    <property type="protein sequence ID" value="CAL1291337.1"/>
    <property type="molecule type" value="Genomic_DNA"/>
</dbReference>